<dbReference type="Proteomes" id="UP000324973">
    <property type="component" value="Unassembled WGS sequence"/>
</dbReference>
<proteinExistence type="predicted"/>
<dbReference type="InterPro" id="IPR029024">
    <property type="entry name" value="TerB-like"/>
</dbReference>
<protein>
    <recommendedName>
        <fullName evidence="3">Tellurite resistance protein TerB</fullName>
    </recommendedName>
</protein>
<keyword evidence="2" id="KW-1185">Reference proteome</keyword>
<organism evidence="1 2">
    <name type="scientific">Luteimonas viscosa</name>
    <dbReference type="NCBI Taxonomy" id="1132694"/>
    <lineage>
        <taxon>Bacteria</taxon>
        <taxon>Pseudomonadati</taxon>
        <taxon>Pseudomonadota</taxon>
        <taxon>Gammaproteobacteria</taxon>
        <taxon>Lysobacterales</taxon>
        <taxon>Lysobacteraceae</taxon>
        <taxon>Luteimonas</taxon>
    </lineage>
</organism>
<evidence type="ECO:0008006" key="3">
    <source>
        <dbReference type="Google" id="ProtNLM"/>
    </source>
</evidence>
<dbReference type="AlphaFoldDB" id="A0A5D4XNU9"/>
<evidence type="ECO:0000313" key="2">
    <source>
        <dbReference type="Proteomes" id="UP000324973"/>
    </source>
</evidence>
<sequence length="81" mass="8897">MPERLPPHLQLALATTPVFSNDGRLDLAELESLLAMALADHRLDEDEKRVLANVLDRAEADGVDSEVATRIAGIRREHLGT</sequence>
<comment type="caution">
    <text evidence="1">The sequence shown here is derived from an EMBL/GenBank/DDBJ whole genome shotgun (WGS) entry which is preliminary data.</text>
</comment>
<evidence type="ECO:0000313" key="1">
    <source>
        <dbReference type="EMBL" id="TYT26259.1"/>
    </source>
</evidence>
<gene>
    <name evidence="1" type="ORF">FZO89_08290</name>
</gene>
<reference evidence="1 2" key="1">
    <citation type="submission" date="2019-08" db="EMBL/GenBank/DDBJ databases">
        <title>Luteimonas viscosus sp. nov., isolated from soil of a sunflower field.</title>
        <authorList>
            <person name="Jianli Z."/>
            <person name="Ying Z."/>
        </authorList>
    </citation>
    <scope>NUCLEOTIDE SEQUENCE [LARGE SCALE GENOMIC DNA]</scope>
    <source>
        <strain evidence="1 2">XBU10</strain>
    </source>
</reference>
<accession>A0A5D4XNU9</accession>
<dbReference type="SUPFAM" id="SSF158682">
    <property type="entry name" value="TerB-like"/>
    <property type="match status" value="1"/>
</dbReference>
<dbReference type="RefSeq" id="WP_149102808.1">
    <property type="nucleotide sequence ID" value="NZ_VTFT01000001.1"/>
</dbReference>
<dbReference type="EMBL" id="VTFT01000001">
    <property type="protein sequence ID" value="TYT26259.1"/>
    <property type="molecule type" value="Genomic_DNA"/>
</dbReference>
<name>A0A5D4XNU9_9GAMM</name>
<dbReference type="OrthoDB" id="9807at83614"/>